<evidence type="ECO:0000313" key="3">
    <source>
        <dbReference type="Ensembl" id="ENSCMMP00000016289.1"/>
    </source>
</evidence>
<feature type="region of interest" description="Disordered" evidence="1">
    <location>
        <begin position="216"/>
        <end position="237"/>
    </location>
</feature>
<organism evidence="3 4">
    <name type="scientific">Cairina moschata</name>
    <name type="common">Muscovy duck</name>
    <dbReference type="NCBI Taxonomy" id="8855"/>
    <lineage>
        <taxon>Eukaryota</taxon>
        <taxon>Metazoa</taxon>
        <taxon>Chordata</taxon>
        <taxon>Craniata</taxon>
        <taxon>Vertebrata</taxon>
        <taxon>Euteleostomi</taxon>
        <taxon>Archelosauria</taxon>
        <taxon>Archosauria</taxon>
        <taxon>Dinosauria</taxon>
        <taxon>Saurischia</taxon>
        <taxon>Theropoda</taxon>
        <taxon>Coelurosauria</taxon>
        <taxon>Aves</taxon>
        <taxon>Neognathae</taxon>
        <taxon>Galloanserae</taxon>
        <taxon>Anseriformes</taxon>
        <taxon>Anatidae</taxon>
        <taxon>Anatinae</taxon>
        <taxon>Cairina</taxon>
    </lineage>
</organism>
<dbReference type="PANTHER" id="PTHR14362">
    <property type="entry name" value="COILED-COIL DOMAIN-CONTAINING PROTEIN 81"/>
    <property type="match status" value="1"/>
</dbReference>
<dbReference type="GO" id="GO:0005815">
    <property type="term" value="C:microtubule organizing center"/>
    <property type="evidence" value="ECO:0007669"/>
    <property type="project" value="TreeGrafter"/>
</dbReference>
<dbReference type="Proteomes" id="UP000694556">
    <property type="component" value="Chromosome 1"/>
</dbReference>
<evidence type="ECO:0000313" key="4">
    <source>
        <dbReference type="Proteomes" id="UP000694556"/>
    </source>
</evidence>
<reference evidence="3" key="2">
    <citation type="submission" date="2025-08" db="UniProtKB">
        <authorList>
            <consortium name="Ensembl"/>
        </authorList>
    </citation>
    <scope>IDENTIFICATION</scope>
</reference>
<dbReference type="InterPro" id="IPR040673">
    <property type="entry name" value="CCDC81_HU_dom_2"/>
</dbReference>
<feature type="region of interest" description="Disordered" evidence="1">
    <location>
        <begin position="162"/>
        <end position="196"/>
    </location>
</feature>
<feature type="domain" description="CCDC81 HU" evidence="2">
    <location>
        <begin position="39"/>
        <end position="111"/>
    </location>
</feature>
<accession>A0A8C3C9G3</accession>
<dbReference type="InterPro" id="IPR026295">
    <property type="entry name" value="CCD81"/>
</dbReference>
<sequence>MAGFKLLDVKKPVFQVSEHFANVHGLPYKKETFPGIPPFVFLNYAWLSLDIGIPRDTVQRCIQETLLFLSYTLAKKQAVDFIFKDIGCLVFRKNRVQMHFSSDFVHNLNSNGQLLKCRLTRLSTTDLATSERKSMVPHPASRGVIVFPRIGLYIPRGRAAGEGSLQAPKGSALEKKGDASVEGESTRTGMPPIKSQLLTPKGLSLARLSKMKVEAKLGQADGEKVPSPRMPTARQESNSKMAEEGKGKHYAAAWPQNQAPACEGQRRAGQEICCLYREEDERSLQALLVEEQLKKEWERQNMWAQRKARGKMNGTENIWQKTQMEMQRLQTESASSMALVELKKSLQMVPVDMNQQHVLIPHPPEKKAEASLLSKPSANCLSVRSVRVRKQLAKRKEVLQKDKTKSRAVDIPGNSTEDLLIW</sequence>
<dbReference type="AlphaFoldDB" id="A0A8C3C9G3"/>
<evidence type="ECO:0000256" key="1">
    <source>
        <dbReference type="SAM" id="MobiDB-lite"/>
    </source>
</evidence>
<name>A0A8C3C9G3_CAIMO</name>
<feature type="compositionally biased region" description="Basic and acidic residues" evidence="1">
    <location>
        <begin position="216"/>
        <end position="226"/>
    </location>
</feature>
<dbReference type="Pfam" id="PF18289">
    <property type="entry name" value="HU-CCDC81_euk_2"/>
    <property type="match status" value="1"/>
</dbReference>
<dbReference type="PANTHER" id="PTHR14362:SF2">
    <property type="entry name" value="COILED-COIL DOMAIN-CONTAINING PROTEIN 81"/>
    <property type="match status" value="1"/>
</dbReference>
<reference evidence="3" key="1">
    <citation type="submission" date="2018-09" db="EMBL/GenBank/DDBJ databases">
        <title>Common duck and Muscovy duck high density SNP chip.</title>
        <authorList>
            <person name="Vignal A."/>
            <person name="Thebault N."/>
            <person name="Warren W.C."/>
        </authorList>
    </citation>
    <scope>NUCLEOTIDE SEQUENCE [LARGE SCALE GENOMIC DNA]</scope>
</reference>
<evidence type="ECO:0000259" key="2">
    <source>
        <dbReference type="Pfam" id="PF18289"/>
    </source>
</evidence>
<protein>
    <recommendedName>
        <fullName evidence="2">CCDC81 HU domain-containing protein</fullName>
    </recommendedName>
</protein>
<proteinExistence type="predicted"/>
<keyword evidence="4" id="KW-1185">Reference proteome</keyword>
<dbReference type="Ensembl" id="ENSCMMT00000017898.1">
    <property type="protein sequence ID" value="ENSCMMP00000016289.1"/>
    <property type="gene ID" value="ENSCMMG00000010346.1"/>
</dbReference>
<reference evidence="3" key="3">
    <citation type="submission" date="2025-09" db="UniProtKB">
        <authorList>
            <consortium name="Ensembl"/>
        </authorList>
    </citation>
    <scope>IDENTIFICATION</scope>
</reference>